<keyword evidence="2" id="KW-0963">Cytoplasm</keyword>
<dbReference type="GO" id="GO:0002144">
    <property type="term" value="C:cytosolic tRNA wobble base thiouridylase complex"/>
    <property type="evidence" value="ECO:0007669"/>
    <property type="project" value="TreeGrafter"/>
</dbReference>
<proteinExistence type="inferred from homology"/>
<evidence type="ECO:0000256" key="1">
    <source>
        <dbReference type="ARBA" id="ARBA00022679"/>
    </source>
</evidence>
<accession>A0A5J4X2Q6</accession>
<dbReference type="CDD" id="cd01713">
    <property type="entry name" value="CTU1-like"/>
    <property type="match status" value="1"/>
</dbReference>
<keyword evidence="2" id="KW-0694">RNA-binding</keyword>
<comment type="function">
    <text evidence="2">Plays a central role in 2-thiolation of mcm(5)S(2)U at tRNA wobble positions of tRNA(Lys), tRNA(Glu) and tRNA(Gln). Directly binds tRNAs and probably acts by catalyzing adenylation of tRNAs, an intermediate required for 2-thiolation. It is unclear whether it acts as a sulfurtransferase that transfers sulfur from thiocarboxylated URM1 onto the uridine of tRNAs at wobble position.</text>
</comment>
<evidence type="ECO:0000256" key="3">
    <source>
        <dbReference type="SAM" id="MobiDB-lite"/>
    </source>
</evidence>
<dbReference type="GO" id="GO:0032447">
    <property type="term" value="P:protein urmylation"/>
    <property type="evidence" value="ECO:0007669"/>
    <property type="project" value="UniProtKB-UniRule"/>
</dbReference>
<dbReference type="HAMAP" id="MF_03053">
    <property type="entry name" value="CTU1"/>
    <property type="match status" value="1"/>
</dbReference>
<comment type="subcellular location">
    <subcellularLocation>
        <location evidence="2">Cytoplasm</location>
    </subcellularLocation>
</comment>
<keyword evidence="2" id="KW-0820">tRNA-binding</keyword>
<dbReference type="EMBL" id="SNRW01000456">
    <property type="protein sequence ID" value="KAA6401032.1"/>
    <property type="molecule type" value="Genomic_DNA"/>
</dbReference>
<dbReference type="InterPro" id="IPR011063">
    <property type="entry name" value="TilS/TtcA_N"/>
</dbReference>
<dbReference type="GO" id="GO:0016779">
    <property type="term" value="F:nucleotidyltransferase activity"/>
    <property type="evidence" value="ECO:0007669"/>
    <property type="project" value="UniProtKB-UniRule"/>
</dbReference>
<evidence type="ECO:0000259" key="4">
    <source>
        <dbReference type="Pfam" id="PF01171"/>
    </source>
</evidence>
<dbReference type="PANTHER" id="PTHR11807:SF12">
    <property type="entry name" value="CYTOPLASMIC TRNA 2-THIOLATION PROTEIN 1"/>
    <property type="match status" value="1"/>
</dbReference>
<dbReference type="InterPro" id="IPR000541">
    <property type="entry name" value="Ncs6/Tuc1/Ctu1"/>
</dbReference>
<dbReference type="PANTHER" id="PTHR11807">
    <property type="entry name" value="ATPASES OF THE PP SUPERFAMILY-RELATED"/>
    <property type="match status" value="1"/>
</dbReference>
<evidence type="ECO:0000256" key="2">
    <source>
        <dbReference type="HAMAP-Rule" id="MF_03053"/>
    </source>
</evidence>
<dbReference type="PROSITE" id="PS01263">
    <property type="entry name" value="UPF0021"/>
    <property type="match status" value="1"/>
</dbReference>
<comment type="similarity">
    <text evidence="2">Belongs to the TtcA family. CTU1/NCS6/ATPBD3 subfamily.</text>
</comment>
<reference evidence="5 6" key="1">
    <citation type="submission" date="2019-03" db="EMBL/GenBank/DDBJ databases">
        <title>Single cell metagenomics reveals metabolic interactions within the superorganism composed of flagellate Streblomastix strix and complex community of Bacteroidetes bacteria on its surface.</title>
        <authorList>
            <person name="Treitli S.C."/>
            <person name="Kolisko M."/>
            <person name="Husnik F."/>
            <person name="Keeling P."/>
            <person name="Hampl V."/>
        </authorList>
    </citation>
    <scope>NUCLEOTIDE SEQUENCE [LARGE SCALE GENOMIC DNA]</scope>
    <source>
        <strain evidence="5">ST1C</strain>
    </source>
</reference>
<feature type="domain" description="tRNA(Ile)-lysidine/2-thiocytidine synthase N-terminal" evidence="4">
    <location>
        <begin position="51"/>
        <end position="186"/>
    </location>
</feature>
<keyword evidence="1 2" id="KW-0808">Transferase</keyword>
<feature type="region of interest" description="Disordered" evidence="3">
    <location>
        <begin position="350"/>
        <end position="379"/>
    </location>
</feature>
<dbReference type="AlphaFoldDB" id="A0A5J4X2Q6"/>
<keyword evidence="2" id="KW-0819">tRNA processing</keyword>
<dbReference type="InterPro" id="IPR014729">
    <property type="entry name" value="Rossmann-like_a/b/a_fold"/>
</dbReference>
<dbReference type="OrthoDB" id="198857at2759"/>
<dbReference type="GO" id="GO:0002143">
    <property type="term" value="P:tRNA wobble position uridine thiolation"/>
    <property type="evidence" value="ECO:0007669"/>
    <property type="project" value="TreeGrafter"/>
</dbReference>
<name>A0A5J4X2Q6_9EUKA</name>
<dbReference type="InterPro" id="IPR020554">
    <property type="entry name" value="UPF0021_CS"/>
</dbReference>
<comment type="pathway">
    <text evidence="2">tRNA modification; 5-methoxycarbonylmethyl-2-thiouridine-tRNA biosynthesis.</text>
</comment>
<dbReference type="Pfam" id="PF01171">
    <property type="entry name" value="ATP_bind_3"/>
    <property type="match status" value="1"/>
</dbReference>
<dbReference type="Gene3D" id="3.40.50.620">
    <property type="entry name" value="HUPs"/>
    <property type="match status" value="1"/>
</dbReference>
<evidence type="ECO:0000313" key="5">
    <source>
        <dbReference type="EMBL" id="KAA6401032.1"/>
    </source>
</evidence>
<dbReference type="InterPro" id="IPR056369">
    <property type="entry name" value="CTU1-like_ATP-bd"/>
</dbReference>
<evidence type="ECO:0000313" key="6">
    <source>
        <dbReference type="Proteomes" id="UP000324800"/>
    </source>
</evidence>
<dbReference type="GO" id="GO:0005739">
    <property type="term" value="C:mitochondrion"/>
    <property type="evidence" value="ECO:0007669"/>
    <property type="project" value="TreeGrafter"/>
</dbReference>
<dbReference type="PIRSF" id="PIRSF004976">
    <property type="entry name" value="ATPase_YdaO"/>
    <property type="match status" value="1"/>
</dbReference>
<dbReference type="Proteomes" id="UP000324800">
    <property type="component" value="Unassembled WGS sequence"/>
</dbReference>
<dbReference type="GO" id="GO:0000049">
    <property type="term" value="F:tRNA binding"/>
    <property type="evidence" value="ECO:0007669"/>
    <property type="project" value="UniProtKB-UniRule"/>
</dbReference>
<dbReference type="UniPathway" id="UPA00988"/>
<organism evidence="5 6">
    <name type="scientific">Streblomastix strix</name>
    <dbReference type="NCBI Taxonomy" id="222440"/>
    <lineage>
        <taxon>Eukaryota</taxon>
        <taxon>Metamonada</taxon>
        <taxon>Preaxostyla</taxon>
        <taxon>Oxymonadida</taxon>
        <taxon>Streblomastigidae</taxon>
        <taxon>Streblomastix</taxon>
    </lineage>
</organism>
<dbReference type="SUPFAM" id="SSF52402">
    <property type="entry name" value="Adenine nucleotide alpha hydrolases-like"/>
    <property type="match status" value="1"/>
</dbReference>
<comment type="caution">
    <text evidence="5">The sequence shown here is derived from an EMBL/GenBank/DDBJ whole genome shotgun (WGS) entry which is preliminary data.</text>
</comment>
<dbReference type="EC" id="2.7.7.-" evidence="2"/>
<dbReference type="InterPro" id="IPR035107">
    <property type="entry name" value="tRNA_thiolation_TtcA_Ctu1"/>
</dbReference>
<gene>
    <name evidence="5" type="ORF">EZS28_003441</name>
</gene>
<protein>
    <recommendedName>
        <fullName evidence="2">Cytoplasmic tRNA 2-thiolation protein 1</fullName>
        <ecNumber evidence="2">2.7.7.-</ecNumber>
    </recommendedName>
    <alternativeName>
        <fullName evidence="2">Cytoplasmic tRNA adenylyltransferase 1</fullName>
    </alternativeName>
</protein>
<sequence length="393" mass="44146">MRCAKCGGTKVALRRMATNAPSCKECFMSDFEEEVHAEIEQSQLFQPGDRVAVCVSGGKDSTCLLHILDTLNKKHNYGIELHQVAIDEGIVGYRDFSLECVRKNADKYQLPLHLFSFKEIVGFTVDEIAKILGEKKSKCTHCGIFRRKAMDIGCQQIGANKMALGHNADDFAETVLMNLLRGDVNRLERATVVKTGGSLPDDVSSIPELGGNSLPGLSCKVKPFKHCFQREIVLYAHFRNLLFFSVECSYAPQAFRGFAREFLVRMQQIYPLSILNIIKTGDGLHVQVNEKDKRNILRLCTRCGFISSQALCQSCQLIEQLIAESKIQLILNEKEGPQIVQCKDKCSKDIKDTQSNEKEKDSKENCPKKEDQKFGVKKSDRSNAIIQNIEDIV</sequence>